<organism evidence="3 4">
    <name type="scientific">Hymenolepis diminuta</name>
    <name type="common">Rat tapeworm</name>
    <dbReference type="NCBI Taxonomy" id="6216"/>
    <lineage>
        <taxon>Eukaryota</taxon>
        <taxon>Metazoa</taxon>
        <taxon>Spiralia</taxon>
        <taxon>Lophotrochozoa</taxon>
        <taxon>Platyhelminthes</taxon>
        <taxon>Cestoda</taxon>
        <taxon>Eucestoda</taxon>
        <taxon>Cyclophyllidea</taxon>
        <taxon>Hymenolepididae</taxon>
        <taxon>Hymenolepis</taxon>
    </lineage>
</organism>
<dbReference type="SUPFAM" id="SSF51735">
    <property type="entry name" value="NAD(P)-binding Rossmann-fold domains"/>
    <property type="match status" value="1"/>
</dbReference>
<reference evidence="3 4" key="1">
    <citation type="submission" date="2019-07" db="EMBL/GenBank/DDBJ databases">
        <authorList>
            <person name="Jastrzebski P J."/>
            <person name="Paukszto L."/>
            <person name="Jastrzebski P J."/>
        </authorList>
    </citation>
    <scope>NUCLEOTIDE SEQUENCE [LARGE SCALE GENOMIC DNA]</scope>
    <source>
        <strain evidence="3 4">WMS-il1</strain>
    </source>
</reference>
<evidence type="ECO:0000256" key="1">
    <source>
        <dbReference type="ARBA" id="ARBA00006484"/>
    </source>
</evidence>
<evidence type="ECO:0000256" key="2">
    <source>
        <dbReference type="ARBA" id="ARBA00023002"/>
    </source>
</evidence>
<dbReference type="InterPro" id="IPR036291">
    <property type="entry name" value="NAD(P)-bd_dom_sf"/>
</dbReference>
<dbReference type="Proteomes" id="UP000321570">
    <property type="component" value="Unassembled WGS sequence"/>
</dbReference>
<accession>A0A564Y6W8</accession>
<keyword evidence="2" id="KW-0560">Oxidoreductase</keyword>
<dbReference type="EMBL" id="CABIJS010000111">
    <property type="protein sequence ID" value="VUZ43047.1"/>
    <property type="molecule type" value="Genomic_DNA"/>
</dbReference>
<keyword evidence="4" id="KW-1185">Reference proteome</keyword>
<proteinExistence type="inferred from homology"/>
<dbReference type="Gene3D" id="3.40.50.720">
    <property type="entry name" value="NAD(P)-binding Rossmann-like Domain"/>
    <property type="match status" value="1"/>
</dbReference>
<dbReference type="GO" id="GO:0016491">
    <property type="term" value="F:oxidoreductase activity"/>
    <property type="evidence" value="ECO:0007669"/>
    <property type="project" value="UniProtKB-KW"/>
</dbReference>
<dbReference type="PANTHER" id="PTHR43899">
    <property type="entry name" value="RH59310P"/>
    <property type="match status" value="1"/>
</dbReference>
<dbReference type="Pfam" id="PF00106">
    <property type="entry name" value="adh_short"/>
    <property type="match status" value="1"/>
</dbReference>
<gene>
    <name evidence="3" type="ORF">WMSIL1_LOCUS4039</name>
</gene>
<protein>
    <submittedName>
        <fullName evidence="3">Uncharacterized protein</fullName>
    </submittedName>
</protein>
<sequence length="117" mass="13103">GKAFAEQLAKRKLNILLISLPEDKLEIAAEEISKKYNVQTKTFAGDFSNSDFPFNELKAEIDSLSSISCLVNNVGIAYKYPDAFATADHLNQDFLEKIITINVTTMTKLTRMVLPKM</sequence>
<evidence type="ECO:0000313" key="4">
    <source>
        <dbReference type="Proteomes" id="UP000321570"/>
    </source>
</evidence>
<comment type="similarity">
    <text evidence="1">Belongs to the short-chain dehydrogenases/reductases (SDR) family.</text>
</comment>
<dbReference type="InterPro" id="IPR002347">
    <property type="entry name" value="SDR_fam"/>
</dbReference>
<dbReference type="AlphaFoldDB" id="A0A564Y6W8"/>
<name>A0A564Y6W8_HYMDI</name>
<dbReference type="PANTHER" id="PTHR43899:SF13">
    <property type="entry name" value="RH59310P"/>
    <property type="match status" value="1"/>
</dbReference>
<evidence type="ECO:0000313" key="3">
    <source>
        <dbReference type="EMBL" id="VUZ43047.1"/>
    </source>
</evidence>
<feature type="non-terminal residue" evidence="3">
    <location>
        <position position="1"/>
    </location>
</feature>
<dbReference type="InterPro" id="IPR051019">
    <property type="entry name" value="VLCFA-Steroid_DH"/>
</dbReference>
<feature type="non-terminal residue" evidence="3">
    <location>
        <position position="117"/>
    </location>
</feature>